<comment type="caution">
    <text evidence="3">The sequence shown here is derived from an EMBL/GenBank/DDBJ whole genome shotgun (WGS) entry which is preliminary data.</text>
</comment>
<dbReference type="Proteomes" id="UP000317990">
    <property type="component" value="Unassembled WGS sequence"/>
</dbReference>
<name>A0A524RQ91_9CHRO</name>
<evidence type="ECO:0000256" key="1">
    <source>
        <dbReference type="ARBA" id="ARBA00023027"/>
    </source>
</evidence>
<dbReference type="Pfam" id="PF01370">
    <property type="entry name" value="Epimerase"/>
    <property type="match status" value="1"/>
</dbReference>
<dbReference type="InterPro" id="IPR036291">
    <property type="entry name" value="NAD(P)-bd_dom_sf"/>
</dbReference>
<proteinExistence type="predicted"/>
<evidence type="ECO:0000259" key="2">
    <source>
        <dbReference type="Pfam" id="PF01370"/>
    </source>
</evidence>
<dbReference type="CDD" id="cd05266">
    <property type="entry name" value="SDR_a4"/>
    <property type="match status" value="1"/>
</dbReference>
<evidence type="ECO:0000313" key="4">
    <source>
        <dbReference type="Proteomes" id="UP000317990"/>
    </source>
</evidence>
<reference evidence="3 4" key="1">
    <citation type="journal article" date="2019" name="mSystems">
        <title>Life at home and on the roam: Genomic adaptions reflect the dual lifestyle of an intracellular, facultative symbiont.</title>
        <authorList>
            <person name="Burgsdorf I."/>
        </authorList>
    </citation>
    <scope>NUCLEOTIDE SEQUENCE [LARGE SCALE GENOMIC DNA]</scope>
    <source>
        <strain evidence="3">277cV</strain>
    </source>
</reference>
<organism evidence="3 4">
    <name type="scientific">Aphanocapsa feldmannii 277cV</name>
    <dbReference type="NCBI Taxonomy" id="2507553"/>
    <lineage>
        <taxon>Bacteria</taxon>
        <taxon>Bacillati</taxon>
        <taxon>Cyanobacteriota</taxon>
        <taxon>Cyanophyceae</taxon>
        <taxon>Oscillatoriophycideae</taxon>
        <taxon>Chroococcales</taxon>
        <taxon>Microcystaceae</taxon>
        <taxon>Aphanocapsa</taxon>
    </lineage>
</organism>
<sequence>MEAVRRMRTLVLGGGYSGGHVAARLRDRGDAVLVSHRSLDDRPLLKGVEHVRFDPDRGIVPSAEQLGMVDRVLVTIPPDRQGRDPVLEHLGPTLGRLAPRWLGYLSTTGVYGDTKGAWVDETSPLRPANTRSRHRMACEQAWQASGLTVTLLRLPGIYGPGRSPFGKLATGQGRLLHKPGQVFSRIHVDDICGAVLLAMEREGSDVVNVSDDLPCPSSEQLAFAAHLAGCKLPPCERFEEACLAMGPMALSFWRDNRRVGNGKLRQLWGYRLRFPTYREGLRHCLAAERAASQAAA</sequence>
<protein>
    <submittedName>
        <fullName evidence="3">SDR family oxidoreductase</fullName>
    </submittedName>
</protein>
<dbReference type="SUPFAM" id="SSF51735">
    <property type="entry name" value="NAD(P)-binding Rossmann-fold domains"/>
    <property type="match status" value="1"/>
</dbReference>
<dbReference type="AlphaFoldDB" id="A0A524RQ91"/>
<dbReference type="EMBL" id="SRMO01000052">
    <property type="protein sequence ID" value="TGG93176.1"/>
    <property type="molecule type" value="Genomic_DNA"/>
</dbReference>
<evidence type="ECO:0000313" key="3">
    <source>
        <dbReference type="EMBL" id="TGG93176.1"/>
    </source>
</evidence>
<dbReference type="Gene3D" id="3.40.50.720">
    <property type="entry name" value="NAD(P)-binding Rossmann-like Domain"/>
    <property type="match status" value="1"/>
</dbReference>
<accession>A0A524RQ91</accession>
<keyword evidence="1" id="KW-0520">NAD</keyword>
<dbReference type="PANTHER" id="PTHR43574">
    <property type="entry name" value="EPIMERASE-RELATED"/>
    <property type="match status" value="1"/>
</dbReference>
<gene>
    <name evidence="3" type="ORF">ERJ67_04165</name>
</gene>
<dbReference type="InterPro" id="IPR001509">
    <property type="entry name" value="Epimerase_deHydtase"/>
</dbReference>
<feature type="domain" description="NAD-dependent epimerase/dehydratase" evidence="2">
    <location>
        <begin position="102"/>
        <end position="209"/>
    </location>
</feature>